<dbReference type="Proteomes" id="UP000664617">
    <property type="component" value="Unassembled WGS sequence"/>
</dbReference>
<organism evidence="2 3">
    <name type="scientific">Myceligenerans salitolerans</name>
    <dbReference type="NCBI Taxonomy" id="1230528"/>
    <lineage>
        <taxon>Bacteria</taxon>
        <taxon>Bacillati</taxon>
        <taxon>Actinomycetota</taxon>
        <taxon>Actinomycetes</taxon>
        <taxon>Micrococcales</taxon>
        <taxon>Promicromonosporaceae</taxon>
        <taxon>Myceligenerans</taxon>
    </lineage>
</organism>
<dbReference type="RefSeq" id="WP_207275145.1">
    <property type="nucleotide sequence ID" value="NZ_JAFMPK010000035.1"/>
</dbReference>
<dbReference type="Gene3D" id="3.90.550.10">
    <property type="entry name" value="Spore Coat Polysaccharide Biosynthesis Protein SpsA, Chain A"/>
    <property type="match status" value="1"/>
</dbReference>
<dbReference type="PANTHER" id="PTHR43685">
    <property type="entry name" value="GLYCOSYLTRANSFERASE"/>
    <property type="match status" value="1"/>
</dbReference>
<dbReference type="Pfam" id="PF00535">
    <property type="entry name" value="Glycos_transf_2"/>
    <property type="match status" value="1"/>
</dbReference>
<dbReference type="EMBL" id="JAFMPK010000035">
    <property type="protein sequence ID" value="MBO0609180.1"/>
    <property type="molecule type" value="Genomic_DNA"/>
</dbReference>
<dbReference type="CDD" id="cd00761">
    <property type="entry name" value="Glyco_tranf_GTA_type"/>
    <property type="match status" value="1"/>
</dbReference>
<reference evidence="2 3" key="1">
    <citation type="submission" date="2021-03" db="EMBL/GenBank/DDBJ databases">
        <authorList>
            <person name="Xin L."/>
        </authorList>
    </citation>
    <scope>NUCLEOTIDE SEQUENCE [LARGE SCALE GENOMIC DNA]</scope>
    <source>
        <strain evidence="2 3">XHU 5031</strain>
    </source>
</reference>
<dbReference type="SUPFAM" id="SSF53448">
    <property type="entry name" value="Nucleotide-diphospho-sugar transferases"/>
    <property type="match status" value="1"/>
</dbReference>
<evidence type="ECO:0000313" key="2">
    <source>
        <dbReference type="EMBL" id="MBO0609180.1"/>
    </source>
</evidence>
<dbReference type="PANTHER" id="PTHR43685:SF2">
    <property type="entry name" value="GLYCOSYLTRANSFERASE 2-LIKE DOMAIN-CONTAINING PROTEIN"/>
    <property type="match status" value="1"/>
</dbReference>
<name>A0ABS3I863_9MICO</name>
<dbReference type="InterPro" id="IPR029044">
    <property type="entry name" value="Nucleotide-diphossugar_trans"/>
</dbReference>
<protein>
    <submittedName>
        <fullName evidence="2">Glycosyltransferase family 2 protein</fullName>
    </submittedName>
</protein>
<accession>A0ABS3I863</accession>
<feature type="domain" description="Glycosyltransferase 2-like" evidence="1">
    <location>
        <begin position="24"/>
        <end position="148"/>
    </location>
</feature>
<dbReference type="InterPro" id="IPR001173">
    <property type="entry name" value="Glyco_trans_2-like"/>
</dbReference>
<evidence type="ECO:0000313" key="3">
    <source>
        <dbReference type="Proteomes" id="UP000664617"/>
    </source>
</evidence>
<dbReference type="InterPro" id="IPR050834">
    <property type="entry name" value="Glycosyltransf_2"/>
</dbReference>
<feature type="non-terminal residue" evidence="2">
    <location>
        <position position="316"/>
    </location>
</feature>
<proteinExistence type="predicted"/>
<reference evidence="3" key="2">
    <citation type="submission" date="2023-07" db="EMBL/GenBank/DDBJ databases">
        <title>Myceligenerans salitolerans sp. nov., a halotolerant actinomycete isolated from a salt lake in Xinjiang, China.</title>
        <authorList>
            <person name="Guan T."/>
        </authorList>
    </citation>
    <scope>NUCLEOTIDE SEQUENCE [LARGE SCALE GENOMIC DNA]</scope>
    <source>
        <strain evidence="3">XHU 5031</strain>
    </source>
</reference>
<comment type="caution">
    <text evidence="2">The sequence shown here is derived from an EMBL/GenBank/DDBJ whole genome shotgun (WGS) entry which is preliminary data.</text>
</comment>
<evidence type="ECO:0000259" key="1">
    <source>
        <dbReference type="Pfam" id="PF00535"/>
    </source>
</evidence>
<keyword evidence="3" id="KW-1185">Reference proteome</keyword>
<gene>
    <name evidence="2" type="ORF">J0911_09060</name>
</gene>
<sequence length="316" mass="34153">MHEPQADLAGGPRSAGTAAAPVLSVVLVTKDDDDRVTETVWSVLHQSLTELELVAVDRGSVDDTPAVLAAAAADPRLRRVDAATLSVGEARDLGVARSRGDYVMFADADGTLPEHACAAAVARARETGAEMVVGRHVVFSPRRLTTVPAPAVAQGRACWNRVVDRAAWTAAGLAFAPTDHADDLLTSLRADLTLRRADLDETLQVRHTRVGAARPERTALARDHLAQELACLAEARRRLTPALLDTYLTAVLSTGLWPHLPALLEPESLADPELDAAREAATTLLRAAPATTWRRLPADRLRVYTWLRHRRWTRAA</sequence>